<protein>
    <submittedName>
        <fullName evidence="1">Uncharacterized protein</fullName>
    </submittedName>
</protein>
<name>A0A2H3BMH6_9AGAR</name>
<dbReference type="Proteomes" id="UP000218334">
    <property type="component" value="Unassembled WGS sequence"/>
</dbReference>
<evidence type="ECO:0000313" key="2">
    <source>
        <dbReference type="Proteomes" id="UP000218334"/>
    </source>
</evidence>
<sequence>MYRWIGVDWRLGCNSMTCILGYPAALILLRTMFLGPRRAYIEQQKHSEGAFRSLDHPGPYIRTAIEWLCSTFFCPFPPPPVQFLTSPSSTSSIFFDLRCFWHIRRPQEPWIVTISSSTHA</sequence>
<organism evidence="1 2">
    <name type="scientific">Armillaria solidipes</name>
    <dbReference type="NCBI Taxonomy" id="1076256"/>
    <lineage>
        <taxon>Eukaryota</taxon>
        <taxon>Fungi</taxon>
        <taxon>Dikarya</taxon>
        <taxon>Basidiomycota</taxon>
        <taxon>Agaricomycotina</taxon>
        <taxon>Agaricomycetes</taxon>
        <taxon>Agaricomycetidae</taxon>
        <taxon>Agaricales</taxon>
        <taxon>Marasmiineae</taxon>
        <taxon>Physalacriaceae</taxon>
        <taxon>Armillaria</taxon>
    </lineage>
</organism>
<keyword evidence="2" id="KW-1185">Reference proteome</keyword>
<accession>A0A2H3BMH6</accession>
<evidence type="ECO:0000313" key="1">
    <source>
        <dbReference type="EMBL" id="PBK70860.1"/>
    </source>
</evidence>
<gene>
    <name evidence="1" type="ORF">ARMSODRAFT_974105</name>
</gene>
<dbReference type="EMBL" id="KZ293425">
    <property type="protein sequence ID" value="PBK70860.1"/>
    <property type="molecule type" value="Genomic_DNA"/>
</dbReference>
<reference evidence="2" key="1">
    <citation type="journal article" date="2017" name="Nat. Ecol. Evol.">
        <title>Genome expansion and lineage-specific genetic innovations in the forest pathogenic fungi Armillaria.</title>
        <authorList>
            <person name="Sipos G."/>
            <person name="Prasanna A.N."/>
            <person name="Walter M.C."/>
            <person name="O'Connor E."/>
            <person name="Balint B."/>
            <person name="Krizsan K."/>
            <person name="Kiss B."/>
            <person name="Hess J."/>
            <person name="Varga T."/>
            <person name="Slot J."/>
            <person name="Riley R."/>
            <person name="Boka B."/>
            <person name="Rigling D."/>
            <person name="Barry K."/>
            <person name="Lee J."/>
            <person name="Mihaltcheva S."/>
            <person name="LaButti K."/>
            <person name="Lipzen A."/>
            <person name="Waldron R."/>
            <person name="Moloney N.M."/>
            <person name="Sperisen C."/>
            <person name="Kredics L."/>
            <person name="Vagvoelgyi C."/>
            <person name="Patrignani A."/>
            <person name="Fitzpatrick D."/>
            <person name="Nagy I."/>
            <person name="Doyle S."/>
            <person name="Anderson J.B."/>
            <person name="Grigoriev I.V."/>
            <person name="Gueldener U."/>
            <person name="Muensterkoetter M."/>
            <person name="Nagy L.G."/>
        </authorList>
    </citation>
    <scope>NUCLEOTIDE SEQUENCE [LARGE SCALE GENOMIC DNA]</scope>
    <source>
        <strain evidence="2">28-4</strain>
    </source>
</reference>
<dbReference type="AlphaFoldDB" id="A0A2H3BMH6"/>
<proteinExistence type="predicted"/>